<dbReference type="InterPro" id="IPR004701">
    <property type="entry name" value="PTS_EIIA_man-typ"/>
</dbReference>
<keyword evidence="2" id="KW-0547">Nucleotide-binding</keyword>
<dbReference type="EMBL" id="JQIF01000023">
    <property type="protein sequence ID" value="KGJ54036.1"/>
    <property type="molecule type" value="Genomic_DNA"/>
</dbReference>
<dbReference type="CDD" id="cd00009">
    <property type="entry name" value="AAA"/>
    <property type="match status" value="1"/>
</dbReference>
<dbReference type="SMART" id="SM00382">
    <property type="entry name" value="AAA"/>
    <property type="match status" value="1"/>
</dbReference>
<accession>A0A099I8Y0</accession>
<dbReference type="Pfam" id="PF00874">
    <property type="entry name" value="PRD"/>
    <property type="match status" value="1"/>
</dbReference>
<evidence type="ECO:0000313" key="7">
    <source>
        <dbReference type="EMBL" id="KGJ54036.1"/>
    </source>
</evidence>
<dbReference type="GO" id="GO:0016020">
    <property type="term" value="C:membrane"/>
    <property type="evidence" value="ECO:0007669"/>
    <property type="project" value="InterPro"/>
</dbReference>
<dbReference type="GO" id="GO:0016740">
    <property type="term" value="F:transferase activity"/>
    <property type="evidence" value="ECO:0007669"/>
    <property type="project" value="UniProtKB-KW"/>
</dbReference>
<gene>
    <name evidence="7" type="ORF">CIAN88_05685</name>
</gene>
<dbReference type="AlphaFoldDB" id="A0A099I8Y0"/>
<dbReference type="InterPro" id="IPR036662">
    <property type="entry name" value="PTS_EIIA_man-typ_sf"/>
</dbReference>
<dbReference type="Pfam" id="PF00158">
    <property type="entry name" value="Sigma54_activat"/>
    <property type="match status" value="1"/>
</dbReference>
<dbReference type="PROSITE" id="PS50045">
    <property type="entry name" value="SIGMA54_INTERACT_4"/>
    <property type="match status" value="1"/>
</dbReference>
<dbReference type="InterPro" id="IPR036634">
    <property type="entry name" value="PRD_sf"/>
</dbReference>
<dbReference type="GO" id="GO:0005524">
    <property type="term" value="F:ATP binding"/>
    <property type="evidence" value="ECO:0007669"/>
    <property type="project" value="UniProtKB-KW"/>
</dbReference>
<proteinExistence type="predicted"/>
<organism evidence="7 8">
    <name type="scientific">Clostridium innocuum</name>
    <dbReference type="NCBI Taxonomy" id="1522"/>
    <lineage>
        <taxon>Bacteria</taxon>
        <taxon>Bacillati</taxon>
        <taxon>Bacillota</taxon>
        <taxon>Clostridia</taxon>
        <taxon>Eubacteriales</taxon>
        <taxon>Clostridiaceae</taxon>
        <taxon>Clostridium</taxon>
    </lineage>
</organism>
<comment type="caution">
    <text evidence="7">The sequence shown here is derived from an EMBL/GenBank/DDBJ whole genome shotgun (WGS) entry which is preliminary data.</text>
</comment>
<dbReference type="InterPro" id="IPR003593">
    <property type="entry name" value="AAA+_ATPase"/>
</dbReference>
<dbReference type="Gene3D" id="1.10.1790.10">
    <property type="entry name" value="PRD domain"/>
    <property type="match status" value="1"/>
</dbReference>
<feature type="domain" description="PTS EIIA type-4" evidence="5">
    <location>
        <begin position="553"/>
        <end position="676"/>
    </location>
</feature>
<feature type="domain" description="PRD" evidence="6">
    <location>
        <begin position="440"/>
        <end position="552"/>
    </location>
</feature>
<dbReference type="Gene3D" id="3.40.50.300">
    <property type="entry name" value="P-loop containing nucleotide triphosphate hydrolases"/>
    <property type="match status" value="1"/>
</dbReference>
<dbReference type="InterPro" id="IPR011608">
    <property type="entry name" value="PRD"/>
</dbReference>
<evidence type="ECO:0000256" key="2">
    <source>
        <dbReference type="ARBA" id="ARBA00022741"/>
    </source>
</evidence>
<dbReference type="Proteomes" id="UP000030008">
    <property type="component" value="Unassembled WGS sequence"/>
</dbReference>
<reference evidence="7 8" key="1">
    <citation type="submission" date="2014-08" db="EMBL/GenBank/DDBJ databases">
        <title>Clostridium innocuum, an unnegligible vancomycin-resistant pathogen causing extra-intestinal infections.</title>
        <authorList>
            <person name="Feng Y."/>
            <person name="Chiu C.-H."/>
        </authorList>
    </citation>
    <scope>NUCLEOTIDE SEQUENCE [LARGE SCALE GENOMIC DNA]</scope>
    <source>
        <strain evidence="7 8">AN88</strain>
    </source>
</reference>
<dbReference type="InterPro" id="IPR002078">
    <property type="entry name" value="Sigma_54_int"/>
</dbReference>
<evidence type="ECO:0000259" key="6">
    <source>
        <dbReference type="PROSITE" id="PS51372"/>
    </source>
</evidence>
<keyword evidence="3" id="KW-0067">ATP-binding</keyword>
<dbReference type="RefSeq" id="WP_044904574.1">
    <property type="nucleotide sequence ID" value="NZ_JQIF01000023.1"/>
</dbReference>
<evidence type="ECO:0000259" key="5">
    <source>
        <dbReference type="PROSITE" id="PS51096"/>
    </source>
</evidence>
<dbReference type="SUPFAM" id="SSF52540">
    <property type="entry name" value="P-loop containing nucleoside triphosphate hydrolases"/>
    <property type="match status" value="1"/>
</dbReference>
<sequence>MEDNLRKLVKENTIHEKYKLNNASQLGTQLGLSRNWISQYLNEYYNDGTFIKINTRPVVFLDREALEEKYSIRVDKNLLTSFDELRTIIQGQNTADFEKLIGQKGSLRDVVDKCKASISYPPHGLPTLLYGPTGTGKSSIAAMMYEYGINHKILKDNAAFLHVNCSEYANNPELITANLFGYKKGAFTGAESDNVGMIKAAEGGVLFLDEVHCLRPECQEKLFLFMDNGNYRMLGDNEHQYHSTVLLVFATTEDPETVLLKTLLRRIPVRIEIPSLEDRGIKEKTSILVEALDIEAKKMRRNITISNTAFNALLNARYTGNVGELFNVVQATCMNSLFHNKKEGVLEIHTLNLPGKIISNHHIDRNSILFDRHQMLSLDQLKQHASDSLPQTTLFATLLGHLRDLQNNRILMPKFIEKCTVDVEHYFNSVLFDNQNIKDPTNTYIMKSLKAIVEMISEKYGYSFQTNEIYSMSLMIRDCMQSYREMEEYFDTFSEECDNFTGIIEKKFMREYAIVSEISEVLKLHLDIELRPFIAAIFTLIMHMYHRSKDINKRIGIILAHGYATASSIANAVNQMLDQYVYDAIDMPLDTTTETIVKKLNDFLRKRGEYRDLVLLVDMGSLKEIHRGVSDISRANVAIASDVSTRMALQIGDALRKDVPLKKIFEAYRETCDMHVEILESKVREKAILCSCATGIGTAEKLKTILEDSLPKNLPVRVLTYDYSTLLENRMEDDFFDRYEVVCIVGTLNPNIDNIKFIPVEELIMNNSFDVLTIHFKDLLNEEAMEQFRRNILKNFSLSNIIGNLTILNPDKLLRHVADAIDRLQKEMNRMFSYNMCFGLYVHVCCLIERLVTREGAEDYVKSYAECSREMQEFILCIKAAFEKVEKYYSVSIPIEEIEYINIYIRNMQ</sequence>
<evidence type="ECO:0000256" key="1">
    <source>
        <dbReference type="ARBA" id="ARBA00022679"/>
    </source>
</evidence>
<dbReference type="SUPFAM" id="SSF53062">
    <property type="entry name" value="PTS system fructose IIA component-like"/>
    <property type="match status" value="1"/>
</dbReference>
<dbReference type="GO" id="GO:0009401">
    <property type="term" value="P:phosphoenolpyruvate-dependent sugar phosphotransferase system"/>
    <property type="evidence" value="ECO:0007669"/>
    <property type="project" value="InterPro"/>
</dbReference>
<dbReference type="SUPFAM" id="SSF63520">
    <property type="entry name" value="PTS-regulatory domain, PRD"/>
    <property type="match status" value="1"/>
</dbReference>
<dbReference type="GO" id="GO:0006355">
    <property type="term" value="P:regulation of DNA-templated transcription"/>
    <property type="evidence" value="ECO:0007669"/>
    <property type="project" value="InterPro"/>
</dbReference>
<protein>
    <submittedName>
        <fullName evidence="7">ATPase AAA</fullName>
    </submittedName>
</protein>
<name>A0A099I8Y0_CLOIN</name>
<dbReference type="PANTHER" id="PTHR32071:SF38">
    <property type="entry name" value="PSP OPERON TRANSCRIPTIONAL ACTIVATOR"/>
    <property type="match status" value="1"/>
</dbReference>
<dbReference type="PROSITE" id="PS51096">
    <property type="entry name" value="PTS_EIIA_TYPE_4"/>
    <property type="match status" value="1"/>
</dbReference>
<evidence type="ECO:0000313" key="8">
    <source>
        <dbReference type="Proteomes" id="UP000030008"/>
    </source>
</evidence>
<feature type="domain" description="PRD" evidence="6">
    <location>
        <begin position="808"/>
        <end position="909"/>
    </location>
</feature>
<dbReference type="InterPro" id="IPR027417">
    <property type="entry name" value="P-loop_NTPase"/>
</dbReference>
<dbReference type="Gene3D" id="3.40.50.510">
    <property type="entry name" value="Phosphotransferase system, mannose-type IIA component"/>
    <property type="match status" value="1"/>
</dbReference>
<keyword evidence="1" id="KW-0808">Transferase</keyword>
<dbReference type="PANTHER" id="PTHR32071">
    <property type="entry name" value="TRANSCRIPTIONAL REGULATORY PROTEIN"/>
    <property type="match status" value="1"/>
</dbReference>
<dbReference type="PROSITE" id="PS51372">
    <property type="entry name" value="PRD_2"/>
    <property type="match status" value="2"/>
</dbReference>
<feature type="domain" description="Sigma-54 factor interaction" evidence="4">
    <location>
        <begin position="100"/>
        <end position="334"/>
    </location>
</feature>
<evidence type="ECO:0000259" key="4">
    <source>
        <dbReference type="PROSITE" id="PS50045"/>
    </source>
</evidence>
<evidence type="ECO:0000256" key="3">
    <source>
        <dbReference type="ARBA" id="ARBA00022840"/>
    </source>
</evidence>